<sequence length="357" mass="38932">MSSGHKTMTAFLALIAGLVLAIIGLYAQWPLWAWPAALGGLVAVAAGALITANRRRPVVPPERRAEPDLPIPPVERWEQVVRHVALPSLLDDYDFLVSATVRWLPVDAPANAPLVSTGGLAVDSVLERARRITVQQPPHRSTLVQHQLNGELATMVTDASGRVMAMAENVSVTLSDPDRERLEKLATVRKDEAVWEHERKWEQSKRAYLGDDVLKTTGSAVVWWLAKNNEQIDKTVSDIGVLARLSSAARDEPVPDEHVHQPPVSHQPYEEHPRASTTEEGATASVTQQLDLLMQSAGLAADDPRRVLFARRMAEVAKLADLPEVAEEIEDALARRAADPLGLGDDDPAGAGPRPFE</sequence>
<feature type="transmembrane region" description="Helical" evidence="2">
    <location>
        <begin position="32"/>
        <end position="52"/>
    </location>
</feature>
<proteinExistence type="predicted"/>
<accession>A0A918LXL6</accession>
<name>A0A918LXL6_9ACTN</name>
<gene>
    <name evidence="3" type="ORF">GCM10014713_67500</name>
</gene>
<organism evidence="3 4">
    <name type="scientific">Streptomyces purpureus</name>
    <dbReference type="NCBI Taxonomy" id="1951"/>
    <lineage>
        <taxon>Bacteria</taxon>
        <taxon>Bacillati</taxon>
        <taxon>Actinomycetota</taxon>
        <taxon>Actinomycetes</taxon>
        <taxon>Kitasatosporales</taxon>
        <taxon>Streptomycetaceae</taxon>
        <taxon>Streptomyces</taxon>
    </lineage>
</organism>
<feature type="compositionally biased region" description="Polar residues" evidence="1">
    <location>
        <begin position="275"/>
        <end position="284"/>
    </location>
</feature>
<keyword evidence="4" id="KW-1185">Reference proteome</keyword>
<comment type="caution">
    <text evidence="3">The sequence shown here is derived from an EMBL/GenBank/DDBJ whole genome shotgun (WGS) entry which is preliminary data.</text>
</comment>
<feature type="region of interest" description="Disordered" evidence="1">
    <location>
        <begin position="337"/>
        <end position="357"/>
    </location>
</feature>
<dbReference type="RefSeq" id="WP_229833334.1">
    <property type="nucleotide sequence ID" value="NZ_BMQQ01000050.1"/>
</dbReference>
<protein>
    <submittedName>
        <fullName evidence="3">Uncharacterized protein</fullName>
    </submittedName>
</protein>
<evidence type="ECO:0000256" key="2">
    <source>
        <dbReference type="SAM" id="Phobius"/>
    </source>
</evidence>
<feature type="compositionally biased region" description="Low complexity" evidence="1">
    <location>
        <begin position="339"/>
        <end position="357"/>
    </location>
</feature>
<keyword evidence="2" id="KW-1133">Transmembrane helix</keyword>
<keyword evidence="2" id="KW-0812">Transmembrane</keyword>
<keyword evidence="2" id="KW-0472">Membrane</keyword>
<dbReference type="EMBL" id="BMQQ01000050">
    <property type="protein sequence ID" value="GGT65002.1"/>
    <property type="molecule type" value="Genomic_DNA"/>
</dbReference>
<evidence type="ECO:0000313" key="4">
    <source>
        <dbReference type="Proteomes" id="UP000619486"/>
    </source>
</evidence>
<feature type="compositionally biased region" description="Basic and acidic residues" evidence="1">
    <location>
        <begin position="249"/>
        <end position="260"/>
    </location>
</feature>
<feature type="region of interest" description="Disordered" evidence="1">
    <location>
        <begin position="249"/>
        <end position="284"/>
    </location>
</feature>
<evidence type="ECO:0000313" key="3">
    <source>
        <dbReference type="EMBL" id="GGT65002.1"/>
    </source>
</evidence>
<feature type="transmembrane region" description="Helical" evidence="2">
    <location>
        <begin position="7"/>
        <end position="26"/>
    </location>
</feature>
<dbReference type="AlphaFoldDB" id="A0A918LXL6"/>
<reference evidence="3" key="1">
    <citation type="journal article" date="2014" name="Int. J. Syst. Evol. Microbiol.">
        <title>Complete genome sequence of Corynebacterium casei LMG S-19264T (=DSM 44701T), isolated from a smear-ripened cheese.</title>
        <authorList>
            <consortium name="US DOE Joint Genome Institute (JGI-PGF)"/>
            <person name="Walter F."/>
            <person name="Albersmeier A."/>
            <person name="Kalinowski J."/>
            <person name="Ruckert C."/>
        </authorList>
    </citation>
    <scope>NUCLEOTIDE SEQUENCE</scope>
    <source>
        <strain evidence="3">JCM 3172</strain>
    </source>
</reference>
<evidence type="ECO:0000256" key="1">
    <source>
        <dbReference type="SAM" id="MobiDB-lite"/>
    </source>
</evidence>
<reference evidence="3" key="2">
    <citation type="submission" date="2020-09" db="EMBL/GenBank/DDBJ databases">
        <authorList>
            <person name="Sun Q."/>
            <person name="Ohkuma M."/>
        </authorList>
    </citation>
    <scope>NUCLEOTIDE SEQUENCE</scope>
    <source>
        <strain evidence="3">JCM 3172</strain>
    </source>
</reference>
<dbReference type="Proteomes" id="UP000619486">
    <property type="component" value="Unassembled WGS sequence"/>
</dbReference>